<reference evidence="2" key="1">
    <citation type="journal article" date="2019" name="Curr. Biol.">
        <title>Genome Sequence of Striga asiatica Provides Insight into the Evolution of Plant Parasitism.</title>
        <authorList>
            <person name="Yoshida S."/>
            <person name="Kim S."/>
            <person name="Wafula E.K."/>
            <person name="Tanskanen J."/>
            <person name="Kim Y.M."/>
            <person name="Honaas L."/>
            <person name="Yang Z."/>
            <person name="Spallek T."/>
            <person name="Conn C.E."/>
            <person name="Ichihashi Y."/>
            <person name="Cheong K."/>
            <person name="Cui S."/>
            <person name="Der J.P."/>
            <person name="Gundlach H."/>
            <person name="Jiao Y."/>
            <person name="Hori C."/>
            <person name="Ishida J.K."/>
            <person name="Kasahara H."/>
            <person name="Kiba T."/>
            <person name="Kim M.S."/>
            <person name="Koo N."/>
            <person name="Laohavisit A."/>
            <person name="Lee Y.H."/>
            <person name="Lumba S."/>
            <person name="McCourt P."/>
            <person name="Mortimer J.C."/>
            <person name="Mutuku J.M."/>
            <person name="Nomura T."/>
            <person name="Sasaki-Sekimoto Y."/>
            <person name="Seto Y."/>
            <person name="Wang Y."/>
            <person name="Wakatake T."/>
            <person name="Sakakibara H."/>
            <person name="Demura T."/>
            <person name="Yamaguchi S."/>
            <person name="Yoneyama K."/>
            <person name="Manabe R.I."/>
            <person name="Nelson D.C."/>
            <person name="Schulman A.H."/>
            <person name="Timko M.P."/>
            <person name="dePamphilis C.W."/>
            <person name="Choi D."/>
            <person name="Shirasu K."/>
        </authorList>
    </citation>
    <scope>NUCLEOTIDE SEQUENCE [LARGE SCALE GENOMIC DNA]</scope>
    <source>
        <strain evidence="2">cv. UVA1</strain>
    </source>
</reference>
<dbReference type="AlphaFoldDB" id="A0A5A7PGV4"/>
<evidence type="ECO:0000313" key="1">
    <source>
        <dbReference type="EMBL" id="GER31507.1"/>
    </source>
</evidence>
<keyword evidence="2" id="KW-1185">Reference proteome</keyword>
<organism evidence="1 2">
    <name type="scientific">Striga asiatica</name>
    <name type="common">Asiatic witchweed</name>
    <name type="synonym">Buchnera asiatica</name>
    <dbReference type="NCBI Taxonomy" id="4170"/>
    <lineage>
        <taxon>Eukaryota</taxon>
        <taxon>Viridiplantae</taxon>
        <taxon>Streptophyta</taxon>
        <taxon>Embryophyta</taxon>
        <taxon>Tracheophyta</taxon>
        <taxon>Spermatophyta</taxon>
        <taxon>Magnoliopsida</taxon>
        <taxon>eudicotyledons</taxon>
        <taxon>Gunneridae</taxon>
        <taxon>Pentapetalae</taxon>
        <taxon>asterids</taxon>
        <taxon>lamiids</taxon>
        <taxon>Lamiales</taxon>
        <taxon>Orobanchaceae</taxon>
        <taxon>Buchnereae</taxon>
        <taxon>Striga</taxon>
    </lineage>
</organism>
<keyword evidence="1" id="KW-0378">Hydrolase</keyword>
<dbReference type="GO" id="GO:0006508">
    <property type="term" value="P:proteolysis"/>
    <property type="evidence" value="ECO:0007669"/>
    <property type="project" value="UniProtKB-KW"/>
</dbReference>
<gene>
    <name evidence="1" type="ORF">STAS_07515</name>
</gene>
<name>A0A5A7PGV4_STRAF</name>
<accession>A0A5A7PGV4</accession>
<dbReference type="GO" id="GO:0008233">
    <property type="term" value="F:peptidase activity"/>
    <property type="evidence" value="ECO:0007669"/>
    <property type="project" value="UniProtKB-KW"/>
</dbReference>
<comment type="caution">
    <text evidence="1">The sequence shown here is derived from an EMBL/GenBank/DDBJ whole genome shotgun (WGS) entry which is preliminary data.</text>
</comment>
<evidence type="ECO:0000313" key="2">
    <source>
        <dbReference type="Proteomes" id="UP000325081"/>
    </source>
</evidence>
<proteinExistence type="predicted"/>
<dbReference type="OrthoDB" id="639110at2759"/>
<dbReference type="EMBL" id="BKCP01004494">
    <property type="protein sequence ID" value="GER31507.1"/>
    <property type="molecule type" value="Genomic_DNA"/>
</dbReference>
<sequence>MERENDEKAIERGESAIALSANFKPKSGITESQLAKFQRRLKIKAKSKTNEKDKGEMEKANPIRKYLNLVSARNPANQLGIMQNSGCFSRGREQVSQELNNEKTAKAVLGVFSNFSSHLCILHLFHSTQSNNDREK</sequence>
<keyword evidence="1" id="KW-0645">Protease</keyword>
<protein>
    <submittedName>
        <fullName evidence="1">Mitochondrial presequence protease</fullName>
    </submittedName>
</protein>
<dbReference type="Proteomes" id="UP000325081">
    <property type="component" value="Unassembled WGS sequence"/>
</dbReference>